<feature type="transmembrane region" description="Helical" evidence="7">
    <location>
        <begin position="496"/>
        <end position="519"/>
    </location>
</feature>
<evidence type="ECO:0000256" key="2">
    <source>
        <dbReference type="ARBA" id="ARBA00022448"/>
    </source>
</evidence>
<feature type="transmembrane region" description="Helical" evidence="7">
    <location>
        <begin position="361"/>
        <end position="380"/>
    </location>
</feature>
<dbReference type="InterPro" id="IPR020846">
    <property type="entry name" value="MFS_dom"/>
</dbReference>
<evidence type="ECO:0000313" key="10">
    <source>
        <dbReference type="Proteomes" id="UP001150925"/>
    </source>
</evidence>
<feature type="transmembrane region" description="Helical" evidence="7">
    <location>
        <begin position="12"/>
        <end position="37"/>
    </location>
</feature>
<name>A0A9W8AZ58_9FUNG</name>
<keyword evidence="2" id="KW-0813">Transport</keyword>
<dbReference type="Proteomes" id="UP001150925">
    <property type="component" value="Unassembled WGS sequence"/>
</dbReference>
<dbReference type="OrthoDB" id="419616at2759"/>
<feature type="transmembrane region" description="Helical" evidence="7">
    <location>
        <begin position="392"/>
        <end position="415"/>
    </location>
</feature>
<feature type="transmembrane region" description="Helical" evidence="7">
    <location>
        <begin position="453"/>
        <end position="475"/>
    </location>
</feature>
<organism evidence="9 10">
    <name type="scientific">Dispira parvispora</name>
    <dbReference type="NCBI Taxonomy" id="1520584"/>
    <lineage>
        <taxon>Eukaryota</taxon>
        <taxon>Fungi</taxon>
        <taxon>Fungi incertae sedis</taxon>
        <taxon>Zoopagomycota</taxon>
        <taxon>Kickxellomycotina</taxon>
        <taxon>Dimargaritomycetes</taxon>
        <taxon>Dimargaritales</taxon>
        <taxon>Dimargaritaceae</taxon>
        <taxon>Dispira</taxon>
    </lineage>
</organism>
<feature type="transmembrane region" description="Helical" evidence="7">
    <location>
        <begin position="49"/>
        <end position="71"/>
    </location>
</feature>
<sequence>MVQETPLPKRQMGILMLVRICEPVSMSVLFPFVYFMVRDFNITENPKEIGFYVGIVASAFSIAQLVTGMIWGYLADRVGRRPILLLGIFGTAICSLSFGLSHSLAWAVTTRALWGGLNGNASVSKTIVGEITDDTNQARGFSMLPLCWNLGTILGPLLGGLLSNPVDNFPSLFGQSTLFRNFPYLLPCMVCSIISGGGFILAYFYLEETLGKPLPKAVPEPMADTSSTLPHSISSATMVDQRNPVDNETREDQPLLDTAIKPHGRANNHGTFASSHAQQSSSSISELSSASESVCESGNCASPKPLGLKESLGIALNQRTLQVIGGYCLLSLVAIMIDEMFPVWAATGTDLGGLGMTTSDIGIMLSVSSVSVLYLQLFIYPKMQRWWGALLCFRWGTIFFGIAVGAFPFISAFAINPDSTKQLLNKPIESLVATIGALANSGQANPATETLSWPIWVGVIMLLIGRVTGGVLMFTSSNILVNNSVPNRQVLGTVNGFNQCFGSLARGVGPILAGTIWSWSLASGYGFPLDYHLVFIVIAGINFANGFFTLTWDPRVNHRIFAEPQTN</sequence>
<protein>
    <recommendedName>
        <fullName evidence="8">Major facilitator superfamily (MFS) profile domain-containing protein</fullName>
    </recommendedName>
</protein>
<dbReference type="AlphaFoldDB" id="A0A9W8AZ58"/>
<dbReference type="PROSITE" id="PS50850">
    <property type="entry name" value="MFS"/>
    <property type="match status" value="1"/>
</dbReference>
<feature type="transmembrane region" description="Helical" evidence="7">
    <location>
        <begin position="531"/>
        <end position="552"/>
    </location>
</feature>
<feature type="transmembrane region" description="Helical" evidence="7">
    <location>
        <begin position="321"/>
        <end position="341"/>
    </location>
</feature>
<dbReference type="GO" id="GO:0022857">
    <property type="term" value="F:transmembrane transporter activity"/>
    <property type="evidence" value="ECO:0007669"/>
    <property type="project" value="InterPro"/>
</dbReference>
<evidence type="ECO:0000313" key="9">
    <source>
        <dbReference type="EMBL" id="KAJ1970252.1"/>
    </source>
</evidence>
<evidence type="ECO:0000256" key="6">
    <source>
        <dbReference type="SAM" id="MobiDB-lite"/>
    </source>
</evidence>
<dbReference type="SUPFAM" id="SSF103473">
    <property type="entry name" value="MFS general substrate transporter"/>
    <property type="match status" value="1"/>
</dbReference>
<feature type="transmembrane region" description="Helical" evidence="7">
    <location>
        <begin position="184"/>
        <end position="206"/>
    </location>
</feature>
<feature type="transmembrane region" description="Helical" evidence="7">
    <location>
        <begin position="83"/>
        <end position="108"/>
    </location>
</feature>
<dbReference type="InterPro" id="IPR036259">
    <property type="entry name" value="MFS_trans_sf"/>
</dbReference>
<comment type="caution">
    <text evidence="9">The sequence shown here is derived from an EMBL/GenBank/DDBJ whole genome shotgun (WGS) entry which is preliminary data.</text>
</comment>
<reference evidence="9" key="1">
    <citation type="submission" date="2022-07" db="EMBL/GenBank/DDBJ databases">
        <title>Phylogenomic reconstructions and comparative analyses of Kickxellomycotina fungi.</title>
        <authorList>
            <person name="Reynolds N.K."/>
            <person name="Stajich J.E."/>
            <person name="Barry K."/>
            <person name="Grigoriev I.V."/>
            <person name="Crous P."/>
            <person name="Smith M.E."/>
        </authorList>
    </citation>
    <scope>NUCLEOTIDE SEQUENCE</scope>
    <source>
        <strain evidence="9">RSA 1196</strain>
    </source>
</reference>
<proteinExistence type="predicted"/>
<evidence type="ECO:0000256" key="1">
    <source>
        <dbReference type="ARBA" id="ARBA00004141"/>
    </source>
</evidence>
<keyword evidence="10" id="KW-1185">Reference proteome</keyword>
<keyword evidence="4 7" id="KW-1133">Transmembrane helix</keyword>
<dbReference type="EMBL" id="JANBPY010000002">
    <property type="protein sequence ID" value="KAJ1970252.1"/>
    <property type="molecule type" value="Genomic_DNA"/>
</dbReference>
<keyword evidence="3 7" id="KW-0812">Transmembrane</keyword>
<dbReference type="InterPro" id="IPR011701">
    <property type="entry name" value="MFS"/>
</dbReference>
<dbReference type="InterPro" id="IPR001958">
    <property type="entry name" value="Tet-R_TetA/multi-R_MdtG-like"/>
</dbReference>
<dbReference type="Pfam" id="PF07690">
    <property type="entry name" value="MFS_1"/>
    <property type="match status" value="1"/>
</dbReference>
<feature type="region of interest" description="Disordered" evidence="6">
    <location>
        <begin position="217"/>
        <end position="251"/>
    </location>
</feature>
<dbReference type="Gene3D" id="1.20.1250.20">
    <property type="entry name" value="MFS general substrate transporter like domains"/>
    <property type="match status" value="1"/>
</dbReference>
<dbReference type="PANTHER" id="PTHR23504">
    <property type="entry name" value="MAJOR FACILITATOR SUPERFAMILY DOMAIN-CONTAINING PROTEIN 10"/>
    <property type="match status" value="1"/>
</dbReference>
<evidence type="ECO:0000259" key="8">
    <source>
        <dbReference type="PROSITE" id="PS50850"/>
    </source>
</evidence>
<dbReference type="GO" id="GO:0016020">
    <property type="term" value="C:membrane"/>
    <property type="evidence" value="ECO:0007669"/>
    <property type="project" value="UniProtKB-SubCell"/>
</dbReference>
<feature type="domain" description="Major facilitator superfamily (MFS) profile" evidence="8">
    <location>
        <begin position="11"/>
        <end position="557"/>
    </location>
</feature>
<accession>A0A9W8AZ58</accession>
<gene>
    <name evidence="9" type="ORF">IWQ62_000079</name>
</gene>
<evidence type="ECO:0000256" key="3">
    <source>
        <dbReference type="ARBA" id="ARBA00022692"/>
    </source>
</evidence>
<evidence type="ECO:0000256" key="5">
    <source>
        <dbReference type="ARBA" id="ARBA00023136"/>
    </source>
</evidence>
<comment type="subcellular location">
    <subcellularLocation>
        <location evidence="1">Membrane</location>
        <topology evidence="1">Multi-pass membrane protein</topology>
    </subcellularLocation>
</comment>
<evidence type="ECO:0000256" key="4">
    <source>
        <dbReference type="ARBA" id="ARBA00022989"/>
    </source>
</evidence>
<dbReference type="PANTHER" id="PTHR23504:SF15">
    <property type="entry name" value="MAJOR FACILITATOR SUPERFAMILY (MFS) PROFILE DOMAIN-CONTAINING PROTEIN"/>
    <property type="match status" value="1"/>
</dbReference>
<evidence type="ECO:0000256" key="7">
    <source>
        <dbReference type="SAM" id="Phobius"/>
    </source>
</evidence>
<feature type="compositionally biased region" description="Polar residues" evidence="6">
    <location>
        <begin position="224"/>
        <end position="242"/>
    </location>
</feature>
<dbReference type="PRINTS" id="PR01035">
    <property type="entry name" value="TCRTETA"/>
</dbReference>
<keyword evidence="5 7" id="KW-0472">Membrane</keyword>